<accession>A0A974W9K8</accession>
<dbReference type="Pfam" id="PF07729">
    <property type="entry name" value="FCD"/>
    <property type="match status" value="1"/>
</dbReference>
<evidence type="ECO:0000256" key="3">
    <source>
        <dbReference type="ARBA" id="ARBA00023163"/>
    </source>
</evidence>
<dbReference type="PANTHER" id="PTHR43537">
    <property type="entry name" value="TRANSCRIPTIONAL REGULATOR, GNTR FAMILY"/>
    <property type="match status" value="1"/>
</dbReference>
<keyword evidence="3" id="KW-0804">Transcription</keyword>
<dbReference type="InterPro" id="IPR008920">
    <property type="entry name" value="TF_FadR/GntR_C"/>
</dbReference>
<evidence type="ECO:0000259" key="4">
    <source>
        <dbReference type="PROSITE" id="PS50949"/>
    </source>
</evidence>
<dbReference type="EMBL" id="CP070619">
    <property type="protein sequence ID" value="QSE92778.1"/>
    <property type="molecule type" value="Genomic_DNA"/>
</dbReference>
<proteinExistence type="predicted"/>
<protein>
    <submittedName>
        <fullName evidence="5">GntR family transcriptional regulator</fullName>
    </submittedName>
</protein>
<dbReference type="RefSeq" id="WP_206009230.1">
    <property type="nucleotide sequence ID" value="NZ_CP070619.1"/>
</dbReference>
<dbReference type="InterPro" id="IPR036388">
    <property type="entry name" value="WH-like_DNA-bd_sf"/>
</dbReference>
<keyword evidence="6" id="KW-1185">Reference proteome</keyword>
<dbReference type="InterPro" id="IPR036390">
    <property type="entry name" value="WH_DNA-bd_sf"/>
</dbReference>
<organism evidence="5 6">
    <name type="scientific">Rhodococcus pseudokoreensis</name>
    <dbReference type="NCBI Taxonomy" id="2811421"/>
    <lineage>
        <taxon>Bacteria</taxon>
        <taxon>Bacillati</taxon>
        <taxon>Actinomycetota</taxon>
        <taxon>Actinomycetes</taxon>
        <taxon>Mycobacteriales</taxon>
        <taxon>Nocardiaceae</taxon>
        <taxon>Rhodococcus</taxon>
    </lineage>
</organism>
<sequence>MSRPTKSLGTVTAVDALESRLSDEILGGRITPGSRIKESVVAAEHQVARHTVRAACTRLAGRGLLTYRENHGWSVPEFDRDQYEDVLLLRGALEDKAMQVLLERNERPSAESEAALRAMLAVDEDVPWSKRLELDCALHQALVDQVGGRRLSRAYSDILQQFRLCRMQSVEWLEGIPLEEWKAMHVRMVAALRDQDTQQVHASLHEMASTPWETHLPVGQELH</sequence>
<gene>
    <name evidence="5" type="ORF">JWS13_31370</name>
</gene>
<evidence type="ECO:0000313" key="6">
    <source>
        <dbReference type="Proteomes" id="UP000662986"/>
    </source>
</evidence>
<dbReference type="SMART" id="SM00345">
    <property type="entry name" value="HTH_GNTR"/>
    <property type="match status" value="1"/>
</dbReference>
<dbReference type="Proteomes" id="UP000662986">
    <property type="component" value="Chromosome"/>
</dbReference>
<dbReference type="Gene3D" id="1.20.120.530">
    <property type="entry name" value="GntR ligand-binding domain-like"/>
    <property type="match status" value="1"/>
</dbReference>
<name>A0A974W9K8_9NOCA</name>
<evidence type="ECO:0000256" key="2">
    <source>
        <dbReference type="ARBA" id="ARBA00023125"/>
    </source>
</evidence>
<dbReference type="InterPro" id="IPR011711">
    <property type="entry name" value="GntR_C"/>
</dbReference>
<dbReference type="Gene3D" id="1.10.10.10">
    <property type="entry name" value="Winged helix-like DNA-binding domain superfamily/Winged helix DNA-binding domain"/>
    <property type="match status" value="1"/>
</dbReference>
<dbReference type="PANTHER" id="PTHR43537:SF45">
    <property type="entry name" value="GNTR FAMILY REGULATORY PROTEIN"/>
    <property type="match status" value="1"/>
</dbReference>
<dbReference type="InterPro" id="IPR000524">
    <property type="entry name" value="Tscrpt_reg_HTH_GntR"/>
</dbReference>
<dbReference type="SUPFAM" id="SSF48008">
    <property type="entry name" value="GntR ligand-binding domain-like"/>
    <property type="match status" value="1"/>
</dbReference>
<reference evidence="5 6" key="2">
    <citation type="journal article" date="2022" name="Arch. Microbiol.">
        <title>Rhodococcus pseudokoreensis sp. nov. isolated from the rhizosphere of young M26 apple rootstocks.</title>
        <authorList>
            <person name="Kampfer P."/>
            <person name="Glaeser S.P."/>
            <person name="Blom J."/>
            <person name="Wolf J."/>
            <person name="Benning S."/>
            <person name="Schloter M."/>
            <person name="Neumann-Schaal M."/>
        </authorList>
    </citation>
    <scope>NUCLEOTIDE SEQUENCE [LARGE SCALE GENOMIC DNA]</scope>
    <source>
        <strain evidence="5 6">R79</strain>
    </source>
</reference>
<dbReference type="PROSITE" id="PS50949">
    <property type="entry name" value="HTH_GNTR"/>
    <property type="match status" value="1"/>
</dbReference>
<evidence type="ECO:0000313" key="5">
    <source>
        <dbReference type="EMBL" id="QSE92778.1"/>
    </source>
</evidence>
<reference evidence="5 6" key="1">
    <citation type="journal article" date="2021" name="Microbiol. Resour. Announc.">
        <title>Complete Genome Sequences of Two Rhodococcus sp. Strains with Large and Linear Chromosomes, Isolated from Apple Rhizosphere.</title>
        <authorList>
            <person name="Benning S."/>
            <person name="Brugnone N."/>
            <person name="Siani R."/>
            <person name="Kublik S."/>
            <person name="Schloter M."/>
            <person name="Rad V."/>
        </authorList>
    </citation>
    <scope>NUCLEOTIDE SEQUENCE [LARGE SCALE GENOMIC DNA]</scope>
    <source>
        <strain evidence="5 6">R79</strain>
    </source>
</reference>
<evidence type="ECO:0000256" key="1">
    <source>
        <dbReference type="ARBA" id="ARBA00023015"/>
    </source>
</evidence>
<keyword evidence="1" id="KW-0805">Transcription regulation</keyword>
<dbReference type="SUPFAM" id="SSF46785">
    <property type="entry name" value="Winged helix' DNA-binding domain"/>
    <property type="match status" value="1"/>
</dbReference>
<dbReference type="Pfam" id="PF00392">
    <property type="entry name" value="GntR"/>
    <property type="match status" value="1"/>
</dbReference>
<keyword evidence="2" id="KW-0238">DNA-binding</keyword>
<feature type="domain" description="HTH gntR-type" evidence="4">
    <location>
        <begin position="11"/>
        <end position="78"/>
    </location>
</feature>